<keyword evidence="3" id="KW-1185">Reference proteome</keyword>
<organism evidence="2 3">
    <name type="scientific">Mollisia scopiformis</name>
    <name type="common">Conifer needle endophyte fungus</name>
    <name type="synonym">Phialocephala scopiformis</name>
    <dbReference type="NCBI Taxonomy" id="149040"/>
    <lineage>
        <taxon>Eukaryota</taxon>
        <taxon>Fungi</taxon>
        <taxon>Dikarya</taxon>
        <taxon>Ascomycota</taxon>
        <taxon>Pezizomycotina</taxon>
        <taxon>Leotiomycetes</taxon>
        <taxon>Helotiales</taxon>
        <taxon>Mollisiaceae</taxon>
        <taxon>Mollisia</taxon>
    </lineage>
</organism>
<reference evidence="2 3" key="1">
    <citation type="submission" date="2015-10" db="EMBL/GenBank/DDBJ databases">
        <title>Full genome of DAOMC 229536 Phialocephala scopiformis, a fungal endophyte of spruce producing the potent anti-insectan compound rugulosin.</title>
        <authorList>
            <consortium name="DOE Joint Genome Institute"/>
            <person name="Walker A.K."/>
            <person name="Frasz S.L."/>
            <person name="Seifert K.A."/>
            <person name="Miller J.D."/>
            <person name="Mondo S.J."/>
            <person name="Labutti K."/>
            <person name="Lipzen A."/>
            <person name="Dockter R."/>
            <person name="Kennedy M."/>
            <person name="Grigoriev I.V."/>
            <person name="Spatafora J.W."/>
        </authorList>
    </citation>
    <scope>NUCLEOTIDE SEQUENCE [LARGE SCALE GENOMIC DNA]</scope>
    <source>
        <strain evidence="2 3">CBS 120377</strain>
    </source>
</reference>
<dbReference type="PANTHER" id="PTHR33112">
    <property type="entry name" value="DOMAIN PROTEIN, PUTATIVE-RELATED"/>
    <property type="match status" value="1"/>
</dbReference>
<gene>
    <name evidence="2" type="ORF">LY89DRAFT_378289</name>
</gene>
<dbReference type="AlphaFoldDB" id="A0A194XMU9"/>
<feature type="domain" description="Heterokaryon incompatibility" evidence="1">
    <location>
        <begin position="1"/>
        <end position="78"/>
    </location>
</feature>
<name>A0A194XMU9_MOLSC</name>
<dbReference type="GeneID" id="28816836"/>
<proteinExistence type="predicted"/>
<dbReference type="EMBL" id="KQ947407">
    <property type="protein sequence ID" value="KUJ21590.1"/>
    <property type="molecule type" value="Genomic_DNA"/>
</dbReference>
<dbReference type="InParanoid" id="A0A194XMU9"/>
<dbReference type="InterPro" id="IPR010730">
    <property type="entry name" value="HET"/>
</dbReference>
<dbReference type="RefSeq" id="XP_018075945.1">
    <property type="nucleotide sequence ID" value="XM_018207110.1"/>
</dbReference>
<evidence type="ECO:0000259" key="1">
    <source>
        <dbReference type="Pfam" id="PF06985"/>
    </source>
</evidence>
<dbReference type="OrthoDB" id="5362512at2759"/>
<dbReference type="Proteomes" id="UP000070700">
    <property type="component" value="Unassembled WGS sequence"/>
</dbReference>
<accession>A0A194XMU9</accession>
<evidence type="ECO:0000313" key="3">
    <source>
        <dbReference type="Proteomes" id="UP000070700"/>
    </source>
</evidence>
<sequence length="129" mass="14994">MGDIYAGGSCNIAAIASEDCNATAIPSNDVDGLLDEPCEITTMWSNHNNNRFKIHRRWLWKEDVDETPLMLRGWVVQERVLSHRILYLGKRQVFWECQELQACQVFPEGVPNPFFLRYAVKRVIPTQWQ</sequence>
<protein>
    <recommendedName>
        <fullName evidence="1">Heterokaryon incompatibility domain-containing protein</fullName>
    </recommendedName>
</protein>
<evidence type="ECO:0000313" key="2">
    <source>
        <dbReference type="EMBL" id="KUJ21590.1"/>
    </source>
</evidence>
<dbReference type="PANTHER" id="PTHR33112:SF11">
    <property type="entry name" value="HETEROKARYON INCOMPATIBILITY DOMAIN-CONTAINING PROTEIN"/>
    <property type="match status" value="1"/>
</dbReference>
<dbReference type="KEGG" id="psco:LY89DRAFT_378289"/>
<dbReference type="Pfam" id="PF06985">
    <property type="entry name" value="HET"/>
    <property type="match status" value="1"/>
</dbReference>